<feature type="non-terminal residue" evidence="1">
    <location>
        <position position="298"/>
    </location>
</feature>
<dbReference type="EMBL" id="UINC01140062">
    <property type="protein sequence ID" value="SVD26988.1"/>
    <property type="molecule type" value="Genomic_DNA"/>
</dbReference>
<sequence length="298" mass="31971">AAQVKSLKENPSDSIQALEAEVEQVLGISDDNSKAPHEQDFALIYKDGVVNVHLRVRADLNEKFNFSLDLETLREMAGGAVADMLGVIDDFTDISGSGLVSLDAFAQAVLDFGIDLSNPGNPDFFLLDYNPDFDSQLAPFQGTHLSLGSRILGEGLEMAFGVGPNEISVREGSVTLDGDAKAASDDFVNAIFTLDQKAGDVDDDGRFRPGKEKLSDNFKWDLLGSFAMELPLYLGNVPLGSLSVQTDPDFGERGILEYLRQLTDGSTTTGGAAIIIETPDLNALFADSMSLLGMINNP</sequence>
<organism evidence="1">
    <name type="scientific">marine metagenome</name>
    <dbReference type="NCBI Taxonomy" id="408172"/>
    <lineage>
        <taxon>unclassified sequences</taxon>
        <taxon>metagenomes</taxon>
        <taxon>ecological metagenomes</taxon>
    </lineage>
</organism>
<reference evidence="1" key="1">
    <citation type="submission" date="2018-05" db="EMBL/GenBank/DDBJ databases">
        <authorList>
            <person name="Lanie J.A."/>
            <person name="Ng W.-L."/>
            <person name="Kazmierczak K.M."/>
            <person name="Andrzejewski T.M."/>
            <person name="Davidsen T.M."/>
            <person name="Wayne K.J."/>
            <person name="Tettelin H."/>
            <person name="Glass J.I."/>
            <person name="Rusch D."/>
            <person name="Podicherti R."/>
            <person name="Tsui H.-C.T."/>
            <person name="Winkler M.E."/>
        </authorList>
    </citation>
    <scope>NUCLEOTIDE SEQUENCE</scope>
</reference>
<protein>
    <submittedName>
        <fullName evidence="1">Uncharacterized protein</fullName>
    </submittedName>
</protein>
<feature type="non-terminal residue" evidence="1">
    <location>
        <position position="1"/>
    </location>
</feature>
<accession>A0A382TZY5</accession>
<proteinExistence type="predicted"/>
<name>A0A382TZY5_9ZZZZ</name>
<dbReference type="AlphaFoldDB" id="A0A382TZY5"/>
<gene>
    <name evidence="1" type="ORF">METZ01_LOCUS379842</name>
</gene>
<evidence type="ECO:0000313" key="1">
    <source>
        <dbReference type="EMBL" id="SVD26988.1"/>
    </source>
</evidence>